<comment type="similarity">
    <text evidence="1">Belongs to the TRAFAC class TrmE-Era-EngA-EngB-Septin-like GTPase superfamily. AIG1/Toc34/Toc159-like paraseptin GTPase family. IAN subfamily.</text>
</comment>
<dbReference type="SUPFAM" id="SSF52540">
    <property type="entry name" value="P-loop containing nucleoside triphosphate hydrolases"/>
    <property type="match status" value="1"/>
</dbReference>
<feature type="transmembrane region" description="Helical" evidence="4">
    <location>
        <begin position="352"/>
        <end position="371"/>
    </location>
</feature>
<reference evidence="6" key="1">
    <citation type="submission" date="2019-06" db="EMBL/GenBank/DDBJ databases">
        <authorList>
            <consortium name="Wellcome Sanger Institute Data Sharing"/>
        </authorList>
    </citation>
    <scope>NUCLEOTIDE SEQUENCE [LARGE SCALE GENOMIC DNA]</scope>
</reference>
<dbReference type="FunFam" id="3.40.50.300:FF:000366">
    <property type="entry name" value="GTPase, IMAP family member 2"/>
    <property type="match status" value="1"/>
</dbReference>
<dbReference type="Pfam" id="PF04548">
    <property type="entry name" value="AIG1"/>
    <property type="match status" value="1"/>
</dbReference>
<dbReference type="Proteomes" id="UP000472271">
    <property type="component" value="Chromosome 8"/>
</dbReference>
<dbReference type="InterPro" id="IPR027417">
    <property type="entry name" value="P-loop_NTPase"/>
</dbReference>
<accession>A0A672YCD2</accession>
<proteinExistence type="inferred from homology"/>
<keyword evidence="3" id="KW-0342">GTP-binding</keyword>
<gene>
    <name evidence="6" type="primary">LOC115424844</name>
</gene>
<dbReference type="InterPro" id="IPR006703">
    <property type="entry name" value="G_AIG1"/>
</dbReference>
<dbReference type="PROSITE" id="PS51720">
    <property type="entry name" value="G_AIG1"/>
    <property type="match status" value="1"/>
</dbReference>
<keyword evidence="4" id="KW-1133">Transmembrane helix</keyword>
<dbReference type="Ensembl" id="ENSSORT00005000359.1">
    <property type="protein sequence ID" value="ENSSORP00005000336.1"/>
    <property type="gene ID" value="ENSSORG00005000247.1"/>
</dbReference>
<dbReference type="FunCoup" id="A0A672YCD2">
    <property type="interactions" value="37"/>
</dbReference>
<name>A0A672YCD2_9TELE</name>
<reference evidence="6" key="2">
    <citation type="submission" date="2025-08" db="UniProtKB">
        <authorList>
            <consortium name="Ensembl"/>
        </authorList>
    </citation>
    <scope>IDENTIFICATION</scope>
</reference>
<protein>
    <recommendedName>
        <fullName evidence="5">AIG1-type G domain-containing protein</fullName>
    </recommendedName>
</protein>
<evidence type="ECO:0000259" key="5">
    <source>
        <dbReference type="PROSITE" id="PS51720"/>
    </source>
</evidence>
<organism evidence="6 7">
    <name type="scientific">Sphaeramia orbicularis</name>
    <name type="common">orbiculate cardinalfish</name>
    <dbReference type="NCBI Taxonomy" id="375764"/>
    <lineage>
        <taxon>Eukaryota</taxon>
        <taxon>Metazoa</taxon>
        <taxon>Chordata</taxon>
        <taxon>Craniata</taxon>
        <taxon>Vertebrata</taxon>
        <taxon>Euteleostomi</taxon>
        <taxon>Actinopterygii</taxon>
        <taxon>Neopterygii</taxon>
        <taxon>Teleostei</taxon>
        <taxon>Neoteleostei</taxon>
        <taxon>Acanthomorphata</taxon>
        <taxon>Gobiaria</taxon>
        <taxon>Kurtiformes</taxon>
        <taxon>Apogonoidei</taxon>
        <taxon>Apogonidae</taxon>
        <taxon>Apogoninae</taxon>
        <taxon>Sphaeramia</taxon>
    </lineage>
</organism>
<keyword evidence="4" id="KW-0472">Membrane</keyword>
<dbReference type="PANTHER" id="PTHR10903:SF190">
    <property type="entry name" value="GTPASE IMAP FAMILY MEMBER 4-LIKE"/>
    <property type="match status" value="1"/>
</dbReference>
<feature type="transmembrane region" description="Helical" evidence="4">
    <location>
        <begin position="279"/>
        <end position="298"/>
    </location>
</feature>
<evidence type="ECO:0000256" key="4">
    <source>
        <dbReference type="SAM" id="Phobius"/>
    </source>
</evidence>
<dbReference type="InParanoid" id="A0A672YCD2"/>
<keyword evidence="2" id="KW-0547">Nucleotide-binding</keyword>
<sequence length="385" mass="45225">MDSEDTNGAAQQYEEEQVETLRIMLIGKSGAGKSSTGNTILGRKVFKSDMKLARVTRYCEKQHGTVEDIPVDIIDTPGFFETDRNKEETVREVLKCVKLQEPGPHAFIFVIPLGRMTKEDDDTIKLIQEKFGPRVWDYTMVLFTHGDRLEGKTINDVIKESEDNLRNFIRKCTGGFHVFNNKNIEGQEQVKSLIPKIQTLVALNGGGYYKTEFYPPKERKIRDSQETLLKERDQEIITKEKNLKEHFKDEELQMKTRELWRKEEEKARRDAEKEMSRSKTILCVLYILPLVFLMGWFLQMKTRELWRKEEEKARRDAEKEMSRSKTILCVLILYILPLVFLMGWFLQVSYMYLLPLMVIWICVVKMFPNIAERAPWNNHFFTVIS</sequence>
<reference evidence="6" key="3">
    <citation type="submission" date="2025-09" db="UniProtKB">
        <authorList>
            <consortium name="Ensembl"/>
        </authorList>
    </citation>
    <scope>IDENTIFICATION</scope>
</reference>
<evidence type="ECO:0000256" key="1">
    <source>
        <dbReference type="ARBA" id="ARBA00008535"/>
    </source>
</evidence>
<evidence type="ECO:0000256" key="2">
    <source>
        <dbReference type="ARBA" id="ARBA00022741"/>
    </source>
</evidence>
<dbReference type="InterPro" id="IPR045058">
    <property type="entry name" value="GIMA/IAN/Toc"/>
</dbReference>
<keyword evidence="7" id="KW-1185">Reference proteome</keyword>
<dbReference type="AlphaFoldDB" id="A0A672YCD2"/>
<feature type="domain" description="AIG1-type G" evidence="5">
    <location>
        <begin position="18"/>
        <end position="218"/>
    </location>
</feature>
<dbReference type="Gene3D" id="3.40.50.300">
    <property type="entry name" value="P-loop containing nucleotide triphosphate hydrolases"/>
    <property type="match status" value="1"/>
</dbReference>
<evidence type="ECO:0000313" key="6">
    <source>
        <dbReference type="Ensembl" id="ENSSORP00005000336.1"/>
    </source>
</evidence>
<evidence type="ECO:0000313" key="7">
    <source>
        <dbReference type="Proteomes" id="UP000472271"/>
    </source>
</evidence>
<dbReference type="CDD" id="cd01852">
    <property type="entry name" value="AIG1"/>
    <property type="match status" value="1"/>
</dbReference>
<dbReference type="GO" id="GO:0005525">
    <property type="term" value="F:GTP binding"/>
    <property type="evidence" value="ECO:0007669"/>
    <property type="project" value="UniProtKB-KW"/>
</dbReference>
<dbReference type="PANTHER" id="PTHR10903">
    <property type="entry name" value="GTPASE, IMAP FAMILY MEMBER-RELATED"/>
    <property type="match status" value="1"/>
</dbReference>
<feature type="transmembrane region" description="Helical" evidence="4">
    <location>
        <begin position="327"/>
        <end position="346"/>
    </location>
</feature>
<keyword evidence="4" id="KW-0812">Transmembrane</keyword>
<evidence type="ECO:0000256" key="3">
    <source>
        <dbReference type="ARBA" id="ARBA00023134"/>
    </source>
</evidence>